<organism evidence="3 4">
    <name type="scientific">Candidatus Roizmanbacteria bacterium RIFCSPHIGHO2_01_FULL_39_24</name>
    <dbReference type="NCBI Taxonomy" id="1802032"/>
    <lineage>
        <taxon>Bacteria</taxon>
        <taxon>Candidatus Roizmaniibacteriota</taxon>
    </lineage>
</organism>
<dbReference type="PANTHER" id="PTHR32305:SF15">
    <property type="entry name" value="PROTEIN RHSA-RELATED"/>
    <property type="match status" value="1"/>
</dbReference>
<comment type="caution">
    <text evidence="3">The sequence shown here is derived from an EMBL/GenBank/DDBJ whole genome shotgun (WGS) entry which is preliminary data.</text>
</comment>
<dbReference type="InterPro" id="IPR050708">
    <property type="entry name" value="T6SS_VgrG/RHS"/>
</dbReference>
<feature type="compositionally biased region" description="Basic and acidic residues" evidence="1">
    <location>
        <begin position="1021"/>
        <end position="1037"/>
    </location>
</feature>
<feature type="region of interest" description="Disordered" evidence="1">
    <location>
        <begin position="1020"/>
        <end position="1040"/>
    </location>
</feature>
<protein>
    <submittedName>
        <fullName evidence="3">Uncharacterized protein</fullName>
    </submittedName>
</protein>
<reference evidence="3 4" key="1">
    <citation type="journal article" date="2016" name="Nat. Commun.">
        <title>Thousands of microbial genomes shed light on interconnected biogeochemical processes in an aquifer system.</title>
        <authorList>
            <person name="Anantharaman K."/>
            <person name="Brown C.T."/>
            <person name="Hug L.A."/>
            <person name="Sharon I."/>
            <person name="Castelle C.J."/>
            <person name="Probst A.J."/>
            <person name="Thomas B.C."/>
            <person name="Singh A."/>
            <person name="Wilkins M.J."/>
            <person name="Karaoz U."/>
            <person name="Brodie E.L."/>
            <person name="Williams K.H."/>
            <person name="Hubbard S.S."/>
            <person name="Banfield J.F."/>
        </authorList>
    </citation>
    <scope>NUCLEOTIDE SEQUENCE [LARGE SCALE GENOMIC DNA]</scope>
</reference>
<keyword evidence="2" id="KW-0472">Membrane</keyword>
<dbReference type="Gene3D" id="2.180.10.10">
    <property type="entry name" value="RHS repeat-associated core"/>
    <property type="match status" value="1"/>
</dbReference>
<dbReference type="Proteomes" id="UP000176850">
    <property type="component" value="Unassembled WGS sequence"/>
</dbReference>
<keyword evidence="2" id="KW-0812">Transmembrane</keyword>
<evidence type="ECO:0000313" key="3">
    <source>
        <dbReference type="EMBL" id="OGK17562.1"/>
    </source>
</evidence>
<evidence type="ECO:0000256" key="2">
    <source>
        <dbReference type="SAM" id="Phobius"/>
    </source>
</evidence>
<dbReference type="PROSITE" id="PS00018">
    <property type="entry name" value="EF_HAND_1"/>
    <property type="match status" value="1"/>
</dbReference>
<evidence type="ECO:0000256" key="1">
    <source>
        <dbReference type="SAM" id="MobiDB-lite"/>
    </source>
</evidence>
<feature type="compositionally biased region" description="Polar residues" evidence="1">
    <location>
        <begin position="1661"/>
        <end position="1679"/>
    </location>
</feature>
<feature type="compositionally biased region" description="Polar residues" evidence="1">
    <location>
        <begin position="190"/>
        <end position="207"/>
    </location>
</feature>
<evidence type="ECO:0000313" key="4">
    <source>
        <dbReference type="Proteomes" id="UP000176850"/>
    </source>
</evidence>
<feature type="transmembrane region" description="Helical" evidence="2">
    <location>
        <begin position="29"/>
        <end position="51"/>
    </location>
</feature>
<dbReference type="PANTHER" id="PTHR32305">
    <property type="match status" value="1"/>
</dbReference>
<proteinExistence type="predicted"/>
<feature type="compositionally biased region" description="Low complexity" evidence="1">
    <location>
        <begin position="1684"/>
        <end position="1715"/>
    </location>
</feature>
<keyword evidence="2" id="KW-1133">Transmembrane helix</keyword>
<sequence length="2005" mass="221795">MQTAKNYTQLTGITKVTGISNDLRQSRSLILNFLILILTIVGIGVGTGYFLRAREGKIPAGYTALSYINTIETSDKNNDHVINGLDYAYTLKRYGTPYMIANAKFGKTINSLEISFLLEHLGQNVVTQKESLLANKEIAARYAKDLVVANERTLQPDRLIEADIAYNKANPQEISKSQLPAKSVLGESTGASAVSTRSGGQETSGSGADSGRSIVPSVLGTVGSYTGSAGFEYPIALPGGPGGFAPSASLSYSSGSVDDSLPYDDEFVDKFNDEGNPVRARYYQQEESYTPFLAGYGFNVSAGGSIIRDTRQEKEKYIIDGEINHRFILNLPNGLSAQLKYNKDTRRWVSVPEGFIKIDHLEPRMYKPEGYDYYIADDSSWVITTSDGSKYFFGEDDLRSKIEKNGALKAQMTQLRTESTIKTHCDANHNCQEKRAQSLHHTITTGGTGIYNEFDIADLCESGSLKNVDNKCKKKNPALLTTKWLLKRIELVDGKSILYNYDTYQKVYGEYFDKNWDGLSYTTVDSYLQKISWNDGKYQVVFNNQQNNRPDIGGNQFLAPVRLSQITVETKIPTDTDFHLVHRYDLSYSADNTGISTGAGENPWKISLLTGITEFGNDGRTKTPTVSLKYKQYAYPAGPSGSTIYLDSINNGYGGVTNYTYDPFEFAMLNPEGDPAAGPRRVRVTEKRVTDTTSNPPRSYRETYDYHNSHVGFADHIRGKKISGREFLGHGLVDVRTYDFNSDKVLSHTRSRFAQTNETWQTKTIDGEQQSVRTCVEPNLVKGRPTEEITYNQVGDGSEIEAANTKSTYNYRLLDWDKNNLPIIKQDNLDAASKQCTGKEINEPYFVYTKSTTSTNSEKEDPSFLPSKYAGEITEKPLAKQTVKSENLSYDIFGNLLQAVNYGRVNNQGQPIHPENNRYTYGFYIAGSPSWLNNLPYMTYASNKSDCASTNLQCMYGRTLYWYDQFYGNFWKTAVNDQKPTLGILTQTGTTVNTDANHDGNHNDPVMSYSGNEYLRLSESPLDHDNTGDNDTSDLRRGGVIKAYGPKPNVKNVTDPASQITLLSQLQYDPFYKSLPIVKIDALGYKTVLEEYDYLLQIPKVAKTQINVSPERFAVARSTYDALGRAIAIFAPNGDDPSKTMEYPSKVMHYFDEGGGGLVTRSMSLTSQSVINIGLVSSYTTTDSFYDGLGKVRQTQLLSKKVDGVAKRMVADANYNAAGQQEDTFLPQLADPVTLPAVSPQNYLNIIKSNPPRLVTIDHQITAHTTYDGLNRPIEATIYDLDNKTSTTSKTMFMVNGQKSVSPKNIVSLGISDSLGRGLFSLVIDPEGKKDLLTTNTYGTEMIDKPTQTTIKALGASVSGGNTTATSITYDKSGQTLTTNDPSLGRATFDYDVLGHVVLSSRRTGENTTSTYDVLGRLTKVSYSGGEKKKDDVYTYDSGDNALGKLVSVSYDLGHDDYSYDVSGRQKEISKTIKDKTFKTVNKYNQLSQVVETNYPGNTQIRSDYDEEGVVQKTYLNGQLLTNGVAFDKFGKPHESKFVLGANTYKSTSVYDTSGRLSSLDFSKGADSIFNQKMQYNSTGELVGIADNKTDFKYNYDSYTRLTNATSTAYTSTYVYDPFGRMGSKSEKDPVTIAYNSSFPFFAPKSVSMTEFADQTIPLPTSQQEQIPTTSEISPTRVPSATLRPTARPTITPSPTRIPTSRPSNTPTIQPSSSPTPTPGICKFYPKVKLVFENPADRPASFPAGVWGIINDRSLGESGKTWEELNADDLQDFDAEGRIDHGAATIPAHRKCCTNKLTSNPSDQNAINSAYKVAPNRSSVLSDSRVIVYLKIPDNYEIVNRLCGTDEAGNAVDCKTTTSAPTPIPLPHDGIGNLPLYCGGEYEYAWVVQKKASGLSSLAGRGAKAVGEVGKKLVSYLFSYNDRGEMTEDDMHCMTYDRVSKLSAIKIKKDKKQKCSSNPQFLKQIFFYYDASGVLGLQEEFNGNSTATPIKRTYFFGPYEEEISN</sequence>
<name>A0A1F7GGC8_9BACT</name>
<feature type="region of interest" description="Disordered" evidence="1">
    <location>
        <begin position="190"/>
        <end position="212"/>
    </location>
</feature>
<dbReference type="InterPro" id="IPR018247">
    <property type="entry name" value="EF_Hand_1_Ca_BS"/>
</dbReference>
<dbReference type="EMBL" id="MFZH01000042">
    <property type="protein sequence ID" value="OGK17562.1"/>
    <property type="molecule type" value="Genomic_DNA"/>
</dbReference>
<accession>A0A1F7GGC8</accession>
<feature type="region of interest" description="Disordered" evidence="1">
    <location>
        <begin position="1661"/>
        <end position="1720"/>
    </location>
</feature>
<gene>
    <name evidence="3" type="ORF">A2799_00865</name>
</gene>